<organism evidence="1 2">
    <name type="scientific">Rotaria sordida</name>
    <dbReference type="NCBI Taxonomy" id="392033"/>
    <lineage>
        <taxon>Eukaryota</taxon>
        <taxon>Metazoa</taxon>
        <taxon>Spiralia</taxon>
        <taxon>Gnathifera</taxon>
        <taxon>Rotifera</taxon>
        <taxon>Eurotatoria</taxon>
        <taxon>Bdelloidea</taxon>
        <taxon>Philodinida</taxon>
        <taxon>Philodinidae</taxon>
        <taxon>Rotaria</taxon>
    </lineage>
</organism>
<dbReference type="EMBL" id="CAJOAX010011874">
    <property type="protein sequence ID" value="CAF4101562.1"/>
    <property type="molecule type" value="Genomic_DNA"/>
</dbReference>
<evidence type="ECO:0000313" key="1">
    <source>
        <dbReference type="EMBL" id="CAF4101562.1"/>
    </source>
</evidence>
<gene>
    <name evidence="1" type="ORF">OTI717_LOCUS34148</name>
</gene>
<dbReference type="Proteomes" id="UP000663823">
    <property type="component" value="Unassembled WGS sequence"/>
</dbReference>
<proteinExistence type="predicted"/>
<name>A0A819V5M0_9BILA</name>
<sequence length="297" mass="35334">ELLMSDPLLEDLILNEMPDVGLLRIKANEQYHLENDKRDKDLEEKAENDLAAYEFSFFVNNILSSLVVNCSDEKLAIRALKQIHRLATIDLYRKSLGDTLSNAINYIYSYSNNSFLIEKLILNNVIEILFYDYIESSCHTSALHMIKNITVDQWRKQSFKTIQFVLKKISLKIQREDDDLLEDEYLLNFELKLRQTLHVDSIDENIKENFNIIINVLTKIYMAFGNKQFIERSLHDPLYLFINEMWLKTFNYEQYRYNISYLLSGFKSIITTWLKFDYSTRQLFVKKINHHISNNHQ</sequence>
<accession>A0A819V5M0</accession>
<comment type="caution">
    <text evidence="1">The sequence shown here is derived from an EMBL/GenBank/DDBJ whole genome shotgun (WGS) entry which is preliminary data.</text>
</comment>
<reference evidence="1" key="1">
    <citation type="submission" date="2021-02" db="EMBL/GenBank/DDBJ databases">
        <authorList>
            <person name="Nowell W R."/>
        </authorList>
    </citation>
    <scope>NUCLEOTIDE SEQUENCE</scope>
</reference>
<evidence type="ECO:0000313" key="2">
    <source>
        <dbReference type="Proteomes" id="UP000663823"/>
    </source>
</evidence>
<feature type="non-terminal residue" evidence="1">
    <location>
        <position position="1"/>
    </location>
</feature>
<protein>
    <submittedName>
        <fullName evidence="1">Uncharacterized protein</fullName>
    </submittedName>
</protein>
<dbReference type="AlphaFoldDB" id="A0A819V5M0"/>